<dbReference type="SUPFAM" id="SSF50475">
    <property type="entry name" value="FMN-binding split barrel"/>
    <property type="match status" value="1"/>
</dbReference>
<dbReference type="GO" id="GO:0016646">
    <property type="term" value="F:oxidoreductase activity, acting on the CH-NH group of donors, NAD or NADP as acceptor"/>
    <property type="evidence" value="ECO:0007669"/>
    <property type="project" value="UniProtKB-ARBA"/>
</dbReference>
<dbReference type="RefSeq" id="WP_181731734.1">
    <property type="nucleotide sequence ID" value="NZ_JACEIR010000003.1"/>
</dbReference>
<dbReference type="SMART" id="SM00903">
    <property type="entry name" value="Flavin_Reduct"/>
    <property type="match status" value="1"/>
</dbReference>
<evidence type="ECO:0000256" key="4">
    <source>
        <dbReference type="ARBA" id="ARBA00038054"/>
    </source>
</evidence>
<evidence type="ECO:0000313" key="6">
    <source>
        <dbReference type="EMBL" id="MBH8594488.1"/>
    </source>
</evidence>
<sequence>MQLDPGRLSQKENYKWLIGTVLPRPIAFVTSISASGVVNAAPFSFFNVVATEPPMVGFACMRKPDGEMKDTAKNIIGQREFVVHTVSEENVALVNETAVDFPPDQSEAEKVGLHLLPSAVVRVPRIQEAKIHMECKLHRHVPIGGNGRHPNADFLIGEVVRVHLDEGLYDQGKVDTGALKPVGRMAGRSYVKGGEMFSMPRLSYDEWLIKHEKSRGSNPG</sequence>
<comment type="cofactor">
    <cofactor evidence="1">
        <name>FMN</name>
        <dbReference type="ChEBI" id="CHEBI:58210"/>
    </cofactor>
</comment>
<dbReference type="InterPro" id="IPR002563">
    <property type="entry name" value="Flavin_Rdtase-like_dom"/>
</dbReference>
<comment type="caution">
    <text evidence="6">The sequence shown here is derived from an EMBL/GenBank/DDBJ whole genome shotgun (WGS) entry which is preliminary data.</text>
</comment>
<dbReference type="PANTHER" id="PTHR33798:SF5">
    <property type="entry name" value="FLAVIN REDUCTASE LIKE DOMAIN-CONTAINING PROTEIN"/>
    <property type="match status" value="1"/>
</dbReference>
<dbReference type="Pfam" id="PF01613">
    <property type="entry name" value="Flavin_Reduct"/>
    <property type="match status" value="1"/>
</dbReference>
<evidence type="ECO:0000313" key="7">
    <source>
        <dbReference type="Proteomes" id="UP000633619"/>
    </source>
</evidence>
<accession>A0A8I1A4S3</accession>
<dbReference type="AlphaFoldDB" id="A0A8I1A4S3"/>
<evidence type="ECO:0000256" key="3">
    <source>
        <dbReference type="ARBA" id="ARBA00022643"/>
    </source>
</evidence>
<gene>
    <name evidence="6" type="ORF">I8U20_03990</name>
</gene>
<name>A0A8I1A4S3_THEIN</name>
<proteinExistence type="inferred from homology"/>
<evidence type="ECO:0000256" key="2">
    <source>
        <dbReference type="ARBA" id="ARBA00022630"/>
    </source>
</evidence>
<feature type="domain" description="Flavin reductase like" evidence="5">
    <location>
        <begin position="22"/>
        <end position="171"/>
    </location>
</feature>
<keyword evidence="7" id="KW-1185">Reference proteome</keyword>
<dbReference type="InterPro" id="IPR012349">
    <property type="entry name" value="Split_barrel_FMN-bd"/>
</dbReference>
<keyword evidence="3" id="KW-0288">FMN</keyword>
<evidence type="ECO:0000259" key="5">
    <source>
        <dbReference type="SMART" id="SM00903"/>
    </source>
</evidence>
<dbReference type="Gene3D" id="2.30.110.10">
    <property type="entry name" value="Electron Transport, Fmn-binding Protein, Chain A"/>
    <property type="match status" value="1"/>
</dbReference>
<evidence type="ECO:0000256" key="1">
    <source>
        <dbReference type="ARBA" id="ARBA00001917"/>
    </source>
</evidence>
<dbReference type="GO" id="GO:0010181">
    <property type="term" value="F:FMN binding"/>
    <property type="evidence" value="ECO:0007669"/>
    <property type="project" value="InterPro"/>
</dbReference>
<dbReference type="Proteomes" id="UP000633619">
    <property type="component" value="Unassembled WGS sequence"/>
</dbReference>
<dbReference type="EMBL" id="JAECVW010000002">
    <property type="protein sequence ID" value="MBH8594488.1"/>
    <property type="molecule type" value="Genomic_DNA"/>
</dbReference>
<reference evidence="6 7" key="1">
    <citation type="submission" date="2020-12" db="EMBL/GenBank/DDBJ databases">
        <title>WGS of Thermoactinomyces spp.</title>
        <authorList>
            <person name="Cheng K."/>
        </authorList>
    </citation>
    <scope>NUCLEOTIDE SEQUENCE [LARGE SCALE GENOMIC DNA]</scope>
    <source>
        <strain evidence="7">CICC 10671\DSM 43846</strain>
    </source>
</reference>
<dbReference type="PANTHER" id="PTHR33798">
    <property type="entry name" value="FLAVOPROTEIN OXYGENASE"/>
    <property type="match status" value="1"/>
</dbReference>
<comment type="similarity">
    <text evidence="4">Belongs to the flavoredoxin family.</text>
</comment>
<organism evidence="6 7">
    <name type="scientific">Thermoactinomyces intermedius</name>
    <dbReference type="NCBI Taxonomy" id="2024"/>
    <lineage>
        <taxon>Bacteria</taxon>
        <taxon>Bacillati</taxon>
        <taxon>Bacillota</taxon>
        <taxon>Bacilli</taxon>
        <taxon>Bacillales</taxon>
        <taxon>Thermoactinomycetaceae</taxon>
        <taxon>Thermoactinomyces</taxon>
    </lineage>
</organism>
<protein>
    <submittedName>
        <fullName evidence="6">Flavin reductase family protein</fullName>
    </submittedName>
</protein>
<keyword evidence="2" id="KW-0285">Flavoprotein</keyword>